<dbReference type="OrthoDB" id="5866055at2759"/>
<reference evidence="1 2" key="1">
    <citation type="submission" date="2018-11" db="EMBL/GenBank/DDBJ databases">
        <authorList>
            <consortium name="Pathogen Informatics"/>
        </authorList>
    </citation>
    <scope>NUCLEOTIDE SEQUENCE [LARGE SCALE GENOMIC DNA]</scope>
</reference>
<dbReference type="Proteomes" id="UP000050761">
    <property type="component" value="Unassembled WGS sequence"/>
</dbReference>
<dbReference type="AlphaFoldDB" id="A0A183FMG8"/>
<accession>A0A183FMG8</accession>
<dbReference type="WBParaSite" id="HPBE_0000858501-mRNA-1">
    <property type="protein sequence ID" value="HPBE_0000858501-mRNA-1"/>
    <property type="gene ID" value="HPBE_0000858501"/>
</dbReference>
<reference evidence="3" key="2">
    <citation type="submission" date="2019-09" db="UniProtKB">
        <authorList>
            <consortium name="WormBaseParasite"/>
        </authorList>
    </citation>
    <scope>IDENTIFICATION</scope>
</reference>
<name>A0A183FMG8_HELPZ</name>
<organism evidence="2 3">
    <name type="scientific">Heligmosomoides polygyrus</name>
    <name type="common">Parasitic roundworm</name>
    <dbReference type="NCBI Taxonomy" id="6339"/>
    <lineage>
        <taxon>Eukaryota</taxon>
        <taxon>Metazoa</taxon>
        <taxon>Ecdysozoa</taxon>
        <taxon>Nematoda</taxon>
        <taxon>Chromadorea</taxon>
        <taxon>Rhabditida</taxon>
        <taxon>Rhabditina</taxon>
        <taxon>Rhabditomorpha</taxon>
        <taxon>Strongyloidea</taxon>
        <taxon>Heligmosomidae</taxon>
        <taxon>Heligmosomoides</taxon>
    </lineage>
</organism>
<evidence type="ECO:0000313" key="1">
    <source>
        <dbReference type="EMBL" id="VDO76971.1"/>
    </source>
</evidence>
<keyword evidence="2" id="KW-1185">Reference proteome</keyword>
<protein>
    <submittedName>
        <fullName evidence="3">tRNA (adenine(58)-N(1))-methyltransferase non-catalytic subunit TRM6</fullName>
    </submittedName>
</protein>
<evidence type="ECO:0000313" key="3">
    <source>
        <dbReference type="WBParaSite" id="HPBE_0000858501-mRNA-1"/>
    </source>
</evidence>
<accession>A0A3P7XRA4</accession>
<dbReference type="EMBL" id="UZAH01026194">
    <property type="protein sequence ID" value="VDO76971.1"/>
    <property type="molecule type" value="Genomic_DNA"/>
</dbReference>
<evidence type="ECO:0000313" key="2">
    <source>
        <dbReference type="Proteomes" id="UP000050761"/>
    </source>
</evidence>
<sequence>MERYAHHVFQMVGLDPHLLLPMKLLIYAVYRLVRTIILLESDLYTLARRLIQQEKAGNVEFFNIITRYRLDATDVAQDHDFLIFNDGFGTIGDLSDPCWLIYSITERYVYFVRIPDDPPLSMSFTQKLTLLLHNSADRVARIDIKDFSNEAKSRFPASKGRVVMLHNAPCCGGSMLGRLLSSSDLTQRHVLVLGEPPALSALAVLAQIVSIEVMRSVTLASLRYIMRHLESDQVVVMKTSWRLLEPEMVQKIGPKEAYEFALAQIMGCTINHQRNLKYYALEAIYAEDLMNDPLTVVRPVLDVCGLSNAALTNIRRWKSQEETAMQSTPSTPLNEAQRQRVKLLVEYLQQDWCR</sequence>
<proteinExistence type="predicted"/>
<gene>
    <name evidence="1" type="ORF">HPBE_LOCUS8586</name>
</gene>